<dbReference type="PANTHER" id="PTHR33406:SF6">
    <property type="entry name" value="MEMBRANE PROTEIN YDGH-RELATED"/>
    <property type="match status" value="1"/>
</dbReference>
<comment type="caution">
    <text evidence="10">The sequence shown here is derived from an EMBL/GenBank/DDBJ whole genome shotgun (WGS) entry which is preliminary data.</text>
</comment>
<feature type="region of interest" description="Disordered" evidence="7">
    <location>
        <begin position="1"/>
        <end position="69"/>
    </location>
</feature>
<dbReference type="Pfam" id="PF03176">
    <property type="entry name" value="MMPL"/>
    <property type="match status" value="1"/>
</dbReference>
<keyword evidence="11" id="KW-1185">Reference proteome</keyword>
<evidence type="ECO:0000313" key="11">
    <source>
        <dbReference type="Proteomes" id="UP001189429"/>
    </source>
</evidence>
<feature type="transmembrane region" description="Helical" evidence="8">
    <location>
        <begin position="285"/>
        <end position="311"/>
    </location>
</feature>
<proteinExistence type="inferred from homology"/>
<dbReference type="SUPFAM" id="SSF82866">
    <property type="entry name" value="Multidrug efflux transporter AcrB transmembrane domain"/>
    <property type="match status" value="1"/>
</dbReference>
<evidence type="ECO:0000313" key="10">
    <source>
        <dbReference type="EMBL" id="CAK0862810.1"/>
    </source>
</evidence>
<feature type="transmembrane region" description="Helical" evidence="8">
    <location>
        <begin position="408"/>
        <end position="432"/>
    </location>
</feature>
<name>A0ABN9US14_9DINO</name>
<comment type="subcellular location">
    <subcellularLocation>
        <location evidence="1">Cell membrane</location>
        <topology evidence="1">Multi-pass membrane protein</topology>
    </subcellularLocation>
</comment>
<dbReference type="Proteomes" id="UP001189429">
    <property type="component" value="Unassembled WGS sequence"/>
</dbReference>
<dbReference type="InterPro" id="IPR050545">
    <property type="entry name" value="Mycobact_MmpL"/>
</dbReference>
<dbReference type="EMBL" id="CAUYUJ010016198">
    <property type="protein sequence ID" value="CAK0862808.1"/>
    <property type="molecule type" value="Genomic_DNA"/>
</dbReference>
<sequence>MGPAAAAVGSRTARRRAPPTTTPLEATVEERCWSAEEARLHHRRNPPFAAPGRDRAQGSRRSAGSPGKPHGGALWEHVLVVVCMGSWLSALLHGAIWGPSWLDNLGTGKFDPPEGSQAWMAHQAVLDGMPEKLGDLWPVNMAIWIRADQEAPDQSSMDVCIPAIGDFSREVVGLFNETAKAFVALNGCRVQQGSPLVQMGRSRDFYMTPSGNATMMVVQLDSKDRTSHISDTYSLVEGLCDKWTQPGAALEGFECTVVGEWLYGRTAKKAAVARFAASDGVGVPLALLGLIYVVGLYALLVLVTLPVTVLTCFDMNLQLTLLLPDAYVVPPFAPSLLLSLSVALSLDYTLFIARCYRDELARGSTHRQALATSLASSGRTIFISGFIMVVANFGGLLIPNVSVKSLCISIALCSATTTAVNLTLLPPLLYLVGGPMLRVERHLLRLPLFRCFDRGRRQMKPEAKPLSLKARTPSVSGAEELEGGGSTGWHVVFWQRLSAVVTAYPRRILIAVLLMGLPVCLQ</sequence>
<accession>A0ABN9US14</accession>
<evidence type="ECO:0000256" key="8">
    <source>
        <dbReference type="SAM" id="Phobius"/>
    </source>
</evidence>
<organism evidence="10 11">
    <name type="scientific">Prorocentrum cordatum</name>
    <dbReference type="NCBI Taxonomy" id="2364126"/>
    <lineage>
        <taxon>Eukaryota</taxon>
        <taxon>Sar</taxon>
        <taxon>Alveolata</taxon>
        <taxon>Dinophyceae</taxon>
        <taxon>Prorocentrales</taxon>
        <taxon>Prorocentraceae</taxon>
        <taxon>Prorocentrum</taxon>
    </lineage>
</organism>
<feature type="transmembrane region" description="Helical" evidence="8">
    <location>
        <begin position="374"/>
        <end position="396"/>
    </location>
</feature>
<evidence type="ECO:0000256" key="4">
    <source>
        <dbReference type="ARBA" id="ARBA00022692"/>
    </source>
</evidence>
<feature type="compositionally biased region" description="Basic and acidic residues" evidence="7">
    <location>
        <begin position="28"/>
        <end position="39"/>
    </location>
</feature>
<evidence type="ECO:0000256" key="6">
    <source>
        <dbReference type="ARBA" id="ARBA00023136"/>
    </source>
</evidence>
<keyword evidence="5 8" id="KW-1133">Transmembrane helix</keyword>
<gene>
    <name evidence="10" type="ORF">PCOR1329_LOCUS51136</name>
</gene>
<keyword evidence="3" id="KW-1003">Cell membrane</keyword>
<evidence type="ECO:0000259" key="9">
    <source>
        <dbReference type="PROSITE" id="PS50156"/>
    </source>
</evidence>
<keyword evidence="4 8" id="KW-0812">Transmembrane</keyword>
<dbReference type="Gene3D" id="1.20.1640.10">
    <property type="entry name" value="Multidrug efflux transporter AcrB transmembrane domain"/>
    <property type="match status" value="1"/>
</dbReference>
<dbReference type="PANTHER" id="PTHR33406">
    <property type="entry name" value="MEMBRANE PROTEIN MJ1562-RELATED"/>
    <property type="match status" value="1"/>
</dbReference>
<feature type="domain" description="SSD" evidence="9">
    <location>
        <begin position="293"/>
        <end position="431"/>
    </location>
</feature>
<feature type="transmembrane region" description="Helical" evidence="8">
    <location>
        <begin position="331"/>
        <end position="353"/>
    </location>
</feature>
<evidence type="ECO:0000256" key="1">
    <source>
        <dbReference type="ARBA" id="ARBA00004651"/>
    </source>
</evidence>
<dbReference type="InterPro" id="IPR004869">
    <property type="entry name" value="MMPL_dom"/>
</dbReference>
<evidence type="ECO:0000256" key="7">
    <source>
        <dbReference type="SAM" id="MobiDB-lite"/>
    </source>
</evidence>
<evidence type="ECO:0000256" key="3">
    <source>
        <dbReference type="ARBA" id="ARBA00022475"/>
    </source>
</evidence>
<keyword evidence="6 8" id="KW-0472">Membrane</keyword>
<dbReference type="PROSITE" id="PS50156">
    <property type="entry name" value="SSD"/>
    <property type="match status" value="1"/>
</dbReference>
<dbReference type="InterPro" id="IPR000731">
    <property type="entry name" value="SSD"/>
</dbReference>
<feature type="non-terminal residue" evidence="10">
    <location>
        <position position="522"/>
    </location>
</feature>
<reference evidence="10" key="1">
    <citation type="submission" date="2023-10" db="EMBL/GenBank/DDBJ databases">
        <authorList>
            <person name="Chen Y."/>
            <person name="Shah S."/>
            <person name="Dougan E. K."/>
            <person name="Thang M."/>
            <person name="Chan C."/>
        </authorList>
    </citation>
    <scope>NUCLEOTIDE SEQUENCE [LARGE SCALE GENOMIC DNA]</scope>
</reference>
<dbReference type="EMBL" id="CAUYUJ010016198">
    <property type="protein sequence ID" value="CAK0862810.1"/>
    <property type="molecule type" value="Genomic_DNA"/>
</dbReference>
<protein>
    <recommendedName>
        <fullName evidence="9">SSD domain-containing protein</fullName>
    </recommendedName>
</protein>
<evidence type="ECO:0000256" key="2">
    <source>
        <dbReference type="ARBA" id="ARBA00010157"/>
    </source>
</evidence>
<comment type="similarity">
    <text evidence="2">Belongs to the resistance-nodulation-cell division (RND) (TC 2.A.6) family. MmpL subfamily.</text>
</comment>
<evidence type="ECO:0000256" key="5">
    <source>
        <dbReference type="ARBA" id="ARBA00022989"/>
    </source>
</evidence>